<feature type="domain" description="Bifunctional inhibitor/plant lipid transfer protein/seed storage helical" evidence="12">
    <location>
        <begin position="38"/>
        <end position="117"/>
    </location>
</feature>
<dbReference type="InterPro" id="IPR043325">
    <property type="entry name" value="LTSS"/>
</dbReference>
<evidence type="ECO:0000256" key="3">
    <source>
        <dbReference type="ARBA" id="ARBA00022475"/>
    </source>
</evidence>
<dbReference type="Pfam" id="PF14368">
    <property type="entry name" value="LTP_2"/>
    <property type="match status" value="1"/>
</dbReference>
<keyword evidence="5 11" id="KW-0732">Signal</keyword>
<evidence type="ECO:0000256" key="10">
    <source>
        <dbReference type="SAM" id="Phobius"/>
    </source>
</evidence>
<organism evidence="13">
    <name type="scientific">Salvia splendens</name>
    <name type="common">Scarlet sage</name>
    <dbReference type="NCBI Taxonomy" id="180675"/>
    <lineage>
        <taxon>Eukaryota</taxon>
        <taxon>Viridiplantae</taxon>
        <taxon>Streptophyta</taxon>
        <taxon>Embryophyta</taxon>
        <taxon>Tracheophyta</taxon>
        <taxon>Spermatophyta</taxon>
        <taxon>Magnoliopsida</taxon>
        <taxon>eudicotyledons</taxon>
        <taxon>Gunneridae</taxon>
        <taxon>Pentapetalae</taxon>
        <taxon>asterids</taxon>
        <taxon>lamiids</taxon>
        <taxon>Lamiales</taxon>
        <taxon>Lamiaceae</taxon>
        <taxon>Nepetoideae</taxon>
        <taxon>Mentheae</taxon>
        <taxon>Salviinae</taxon>
        <taxon>Salvia</taxon>
        <taxon>Salvia subgen. Calosphace</taxon>
        <taxon>core Calosphace</taxon>
    </lineage>
</organism>
<reference evidence="13" key="1">
    <citation type="submission" date="2018-01" db="EMBL/GenBank/DDBJ databases">
        <authorList>
            <person name="Mao J.F."/>
        </authorList>
    </citation>
    <scope>NUCLEOTIDE SEQUENCE</scope>
    <source>
        <strain evidence="13">Huo1</strain>
        <tissue evidence="13">Leaf</tissue>
    </source>
</reference>
<gene>
    <name evidence="13" type="ORF">SASPL_113491</name>
</gene>
<dbReference type="AlphaFoldDB" id="A0A8X8ZYF1"/>
<evidence type="ECO:0000256" key="1">
    <source>
        <dbReference type="ARBA" id="ARBA00004609"/>
    </source>
</evidence>
<evidence type="ECO:0000256" key="5">
    <source>
        <dbReference type="ARBA" id="ARBA00022729"/>
    </source>
</evidence>
<feature type="signal peptide" evidence="11">
    <location>
        <begin position="1"/>
        <end position="26"/>
    </location>
</feature>
<dbReference type="PANTHER" id="PTHR33044">
    <property type="entry name" value="BIFUNCTIONAL INHIBITOR/LIPID-TRANSFER PROTEIN/SEED STORAGE 2S ALBUMIN SUPERFAMILY PROTEIN-RELATED"/>
    <property type="match status" value="1"/>
</dbReference>
<keyword evidence="14" id="KW-1185">Reference proteome</keyword>
<comment type="similarity">
    <text evidence="2">Belongs to the plant LTP family.</text>
</comment>
<comment type="subcellular location">
    <subcellularLocation>
        <location evidence="1">Cell membrane</location>
        <topology evidence="1">Lipid-anchor</topology>
        <topology evidence="1">GPI-anchor</topology>
    </subcellularLocation>
</comment>
<reference evidence="13" key="2">
    <citation type="submission" date="2020-08" db="EMBL/GenBank/DDBJ databases">
        <title>Plant Genome Project.</title>
        <authorList>
            <person name="Zhang R.-G."/>
        </authorList>
    </citation>
    <scope>NUCLEOTIDE SEQUENCE</scope>
    <source>
        <strain evidence="13">Huo1</strain>
        <tissue evidence="13">Leaf</tissue>
    </source>
</reference>
<evidence type="ECO:0000256" key="8">
    <source>
        <dbReference type="ARBA" id="ARBA00023288"/>
    </source>
</evidence>
<keyword evidence="3" id="KW-1003">Cell membrane</keyword>
<feature type="chain" id="PRO_5036470808" description="Bifunctional inhibitor/plant lipid transfer protein/seed storage helical domain-containing protein" evidence="11">
    <location>
        <begin position="27"/>
        <end position="226"/>
    </location>
</feature>
<keyword evidence="6" id="KW-1015">Disulfide bond</keyword>
<feature type="region of interest" description="Disordered" evidence="9">
    <location>
        <begin position="119"/>
        <end position="206"/>
    </location>
</feature>
<keyword evidence="10" id="KW-1133">Transmembrane helix</keyword>
<feature type="compositionally biased region" description="Polar residues" evidence="9">
    <location>
        <begin position="130"/>
        <end position="142"/>
    </location>
</feature>
<evidence type="ECO:0000256" key="2">
    <source>
        <dbReference type="ARBA" id="ARBA00009748"/>
    </source>
</evidence>
<sequence>MEIMNLFIPLATSMIILASLSPYTAAQSNTNTNTNAICTGPMLRSFGSCLGFLAGGSGGSSSPTSACCNSLRDLMRNGQDCLCLIVTGGVPFEIPINRSLAISLPKACKQSGVPIECKATASPVPAPEPRNSNPGAPNTNPGLSPPSIPQVPFIPQPLTPPSSGGSGGGTGDGDDGMTQPETPQGDLVPTLTPPEMRPTLSAAQPASSVIPSILGVTMGVFLVFFH</sequence>
<keyword evidence="10" id="KW-0472">Membrane</keyword>
<evidence type="ECO:0000256" key="11">
    <source>
        <dbReference type="SAM" id="SignalP"/>
    </source>
</evidence>
<dbReference type="OrthoDB" id="1914452at2759"/>
<feature type="transmembrane region" description="Helical" evidence="10">
    <location>
        <begin position="206"/>
        <end position="225"/>
    </location>
</feature>
<dbReference type="CDD" id="cd00010">
    <property type="entry name" value="AAI_LTSS"/>
    <property type="match status" value="1"/>
</dbReference>
<dbReference type="GO" id="GO:0005886">
    <property type="term" value="C:plasma membrane"/>
    <property type="evidence" value="ECO:0007669"/>
    <property type="project" value="UniProtKB-SubCell"/>
</dbReference>
<keyword evidence="4" id="KW-0336">GPI-anchor</keyword>
<keyword evidence="7" id="KW-0325">Glycoprotein</keyword>
<evidence type="ECO:0000256" key="6">
    <source>
        <dbReference type="ARBA" id="ARBA00023157"/>
    </source>
</evidence>
<keyword evidence="10" id="KW-0812">Transmembrane</keyword>
<dbReference type="Gene3D" id="1.10.110.10">
    <property type="entry name" value="Plant lipid-transfer and hydrophobic proteins"/>
    <property type="match status" value="1"/>
</dbReference>
<name>A0A8X8ZYF1_SALSN</name>
<evidence type="ECO:0000313" key="14">
    <source>
        <dbReference type="Proteomes" id="UP000298416"/>
    </source>
</evidence>
<evidence type="ECO:0000256" key="9">
    <source>
        <dbReference type="SAM" id="MobiDB-lite"/>
    </source>
</evidence>
<evidence type="ECO:0000256" key="7">
    <source>
        <dbReference type="ARBA" id="ARBA00023180"/>
    </source>
</evidence>
<dbReference type="Proteomes" id="UP000298416">
    <property type="component" value="Unassembled WGS sequence"/>
</dbReference>
<dbReference type="InterPro" id="IPR036312">
    <property type="entry name" value="Bifun_inhib/LTP/seed_sf"/>
</dbReference>
<dbReference type="InterPro" id="IPR016140">
    <property type="entry name" value="Bifunc_inhib/LTP/seed_store"/>
</dbReference>
<comment type="caution">
    <text evidence="13">The sequence shown here is derived from an EMBL/GenBank/DDBJ whole genome shotgun (WGS) entry which is preliminary data.</text>
</comment>
<evidence type="ECO:0000256" key="4">
    <source>
        <dbReference type="ARBA" id="ARBA00022622"/>
    </source>
</evidence>
<proteinExistence type="inferred from homology"/>
<protein>
    <recommendedName>
        <fullName evidence="12">Bifunctional inhibitor/plant lipid transfer protein/seed storage helical domain-containing protein</fullName>
    </recommendedName>
</protein>
<dbReference type="SMART" id="SM00499">
    <property type="entry name" value="AAI"/>
    <property type="match status" value="1"/>
</dbReference>
<keyword evidence="8" id="KW-0449">Lipoprotein</keyword>
<dbReference type="SUPFAM" id="SSF47699">
    <property type="entry name" value="Bifunctional inhibitor/lipid-transfer protein/seed storage 2S albumin"/>
    <property type="match status" value="1"/>
</dbReference>
<feature type="compositionally biased region" description="Pro residues" evidence="9">
    <location>
        <begin position="143"/>
        <end position="160"/>
    </location>
</feature>
<evidence type="ECO:0000313" key="13">
    <source>
        <dbReference type="EMBL" id="KAG6423107.1"/>
    </source>
</evidence>
<accession>A0A8X8ZYF1</accession>
<dbReference type="GO" id="GO:0098552">
    <property type="term" value="C:side of membrane"/>
    <property type="evidence" value="ECO:0007669"/>
    <property type="project" value="UniProtKB-KW"/>
</dbReference>
<evidence type="ECO:0000259" key="12">
    <source>
        <dbReference type="SMART" id="SM00499"/>
    </source>
</evidence>
<dbReference type="EMBL" id="PNBA02000005">
    <property type="protein sequence ID" value="KAG6423107.1"/>
    <property type="molecule type" value="Genomic_DNA"/>
</dbReference>